<dbReference type="STRING" id="990712.SAMN05216257_1063"/>
<gene>
    <name evidence="3" type="ORF">SAMN05216257_1063</name>
</gene>
<keyword evidence="1" id="KW-0732">Signal</keyword>
<proteinExistence type="predicted"/>
<feature type="domain" description="DUF2059" evidence="2">
    <location>
        <begin position="97"/>
        <end position="155"/>
    </location>
</feature>
<accession>A0A1G9FWT8</accession>
<dbReference type="EMBL" id="FNFV01000006">
    <property type="protein sequence ID" value="SDK92850.1"/>
    <property type="molecule type" value="Genomic_DNA"/>
</dbReference>
<keyword evidence="4" id="KW-1185">Reference proteome</keyword>
<reference evidence="4" key="1">
    <citation type="submission" date="2016-10" db="EMBL/GenBank/DDBJ databases">
        <authorList>
            <person name="Varghese N."/>
            <person name="Submissions S."/>
        </authorList>
    </citation>
    <scope>NUCLEOTIDE SEQUENCE [LARGE SCALE GENOMIC DNA]</scope>
    <source>
        <strain evidence="4">CGMCC 1.10789</strain>
    </source>
</reference>
<sequence>MARSLFAATAARRAPALVALLVALVALAHVPAGAQERDVAAPEGLAELHSLLGLPETLEIMALEGLDYARDLDRELLGGEGGAGWMARAAEIYDVARMDRMMRRTLARELAGADLAPMLEFFGSERGRRIIELEVAARRAFLEPDVEQAAREAARAMRAERPPRLELLERFIAVNDLVNANVAGALNANYAFYAALVEAGGLPEQPGEREILADVWAQEGAIREDTAEWLLAYLAMAYGPLDDADLEAYIAFSETPAGRRLNRAIFAAFDELFVDISRRLGTAAALFLSGEEL</sequence>
<dbReference type="Proteomes" id="UP000199328">
    <property type="component" value="Unassembled WGS sequence"/>
</dbReference>
<name>A0A1G9FWT8_9RHOB</name>
<dbReference type="Pfam" id="PF09832">
    <property type="entry name" value="DUF2059"/>
    <property type="match status" value="1"/>
</dbReference>
<evidence type="ECO:0000313" key="3">
    <source>
        <dbReference type="EMBL" id="SDK92850.1"/>
    </source>
</evidence>
<dbReference type="InterPro" id="IPR018637">
    <property type="entry name" value="DUF2059"/>
</dbReference>
<organism evidence="3 4">
    <name type="scientific">Meinhardsimonia xiamenensis</name>
    <dbReference type="NCBI Taxonomy" id="990712"/>
    <lineage>
        <taxon>Bacteria</taxon>
        <taxon>Pseudomonadati</taxon>
        <taxon>Pseudomonadota</taxon>
        <taxon>Alphaproteobacteria</taxon>
        <taxon>Rhodobacterales</taxon>
        <taxon>Paracoccaceae</taxon>
        <taxon>Meinhardsimonia</taxon>
    </lineage>
</organism>
<feature type="chain" id="PRO_5011466926" description="DUF2059 domain-containing protein" evidence="1">
    <location>
        <begin position="35"/>
        <end position="293"/>
    </location>
</feature>
<dbReference type="AlphaFoldDB" id="A0A1G9FWT8"/>
<evidence type="ECO:0000256" key="1">
    <source>
        <dbReference type="SAM" id="SignalP"/>
    </source>
</evidence>
<protein>
    <recommendedName>
        <fullName evidence="2">DUF2059 domain-containing protein</fullName>
    </recommendedName>
</protein>
<dbReference type="RefSeq" id="WP_170068464.1">
    <property type="nucleotide sequence ID" value="NZ_FNFV01000006.1"/>
</dbReference>
<feature type="signal peptide" evidence="1">
    <location>
        <begin position="1"/>
        <end position="34"/>
    </location>
</feature>
<evidence type="ECO:0000259" key="2">
    <source>
        <dbReference type="Pfam" id="PF09832"/>
    </source>
</evidence>
<evidence type="ECO:0000313" key="4">
    <source>
        <dbReference type="Proteomes" id="UP000199328"/>
    </source>
</evidence>